<dbReference type="Proteomes" id="UP001209540">
    <property type="component" value="Unassembled WGS sequence"/>
</dbReference>
<feature type="domain" description="LAA1-like C-terminal TPR repeats" evidence="2">
    <location>
        <begin position="19"/>
        <end position="95"/>
    </location>
</feature>
<dbReference type="GO" id="GO:0006897">
    <property type="term" value="P:endocytosis"/>
    <property type="evidence" value="ECO:0007669"/>
    <property type="project" value="TreeGrafter"/>
</dbReference>
<dbReference type="GO" id="GO:0005794">
    <property type="term" value="C:Golgi apparatus"/>
    <property type="evidence" value="ECO:0007669"/>
    <property type="project" value="TreeGrafter"/>
</dbReference>
<evidence type="ECO:0000313" key="3">
    <source>
        <dbReference type="EMBL" id="KAI9243889.1"/>
    </source>
</evidence>
<keyword evidence="4" id="KW-1185">Reference proteome</keyword>
<name>A0AAD5JZ68_9FUNG</name>
<dbReference type="InterPro" id="IPR040108">
    <property type="entry name" value="Laa1/Sip1/HEATR5"/>
</dbReference>
<evidence type="ECO:0000259" key="2">
    <source>
        <dbReference type="Pfam" id="PF25808"/>
    </source>
</evidence>
<dbReference type="GO" id="GO:0005829">
    <property type="term" value="C:cytosol"/>
    <property type="evidence" value="ECO:0007669"/>
    <property type="project" value="GOC"/>
</dbReference>
<sequence>MGYHFFSLLTQINLTIIESLLLSIVLPTLTTLLDPVSSTQETTDIHRAVITQILTLATSMPQAFKDTVSQLPDHVRIQLETSVRQSVLSSQQQQQQQQQKIQRQQEELQRNEDIKQPTIHLKTDFSNFS</sequence>
<reference evidence="3" key="2">
    <citation type="submission" date="2023-02" db="EMBL/GenBank/DDBJ databases">
        <authorList>
            <consortium name="DOE Joint Genome Institute"/>
            <person name="Mondo S.J."/>
            <person name="Chang Y."/>
            <person name="Wang Y."/>
            <person name="Ahrendt S."/>
            <person name="Andreopoulos W."/>
            <person name="Barry K."/>
            <person name="Beard J."/>
            <person name="Benny G.L."/>
            <person name="Blankenship S."/>
            <person name="Bonito G."/>
            <person name="Cuomo C."/>
            <person name="Desiro A."/>
            <person name="Gervers K.A."/>
            <person name="Hundley H."/>
            <person name="Kuo A."/>
            <person name="LaButti K."/>
            <person name="Lang B.F."/>
            <person name="Lipzen A."/>
            <person name="O'Donnell K."/>
            <person name="Pangilinan J."/>
            <person name="Reynolds N."/>
            <person name="Sandor L."/>
            <person name="Smith M.W."/>
            <person name="Tsang A."/>
            <person name="Grigoriev I.V."/>
            <person name="Stajich J.E."/>
            <person name="Spatafora J.W."/>
        </authorList>
    </citation>
    <scope>NUCLEOTIDE SEQUENCE</scope>
    <source>
        <strain evidence="3">RSA 2281</strain>
    </source>
</reference>
<dbReference type="Pfam" id="PF25808">
    <property type="entry name" value="TPR_LAA1_C"/>
    <property type="match status" value="1"/>
</dbReference>
<dbReference type="AlphaFoldDB" id="A0AAD5JZ68"/>
<dbReference type="PANTHER" id="PTHR21663:SF0">
    <property type="entry name" value="HEAT REPEAT-CONTAINING PROTEIN 5B"/>
    <property type="match status" value="1"/>
</dbReference>
<feature type="compositionally biased region" description="Basic and acidic residues" evidence="1">
    <location>
        <begin position="103"/>
        <end position="115"/>
    </location>
</feature>
<comment type="caution">
    <text evidence="3">The sequence shown here is derived from an EMBL/GenBank/DDBJ whole genome shotgun (WGS) entry which is preliminary data.</text>
</comment>
<gene>
    <name evidence="3" type="ORF">BDA99DRAFT_313791</name>
</gene>
<feature type="region of interest" description="Disordered" evidence="1">
    <location>
        <begin position="90"/>
        <end position="129"/>
    </location>
</feature>
<protein>
    <recommendedName>
        <fullName evidence="2">LAA1-like C-terminal TPR repeats domain-containing protein</fullName>
    </recommendedName>
</protein>
<accession>A0AAD5JZ68</accession>
<dbReference type="PANTHER" id="PTHR21663">
    <property type="entry name" value="HYPOTHETICAL HEAT DOMAIN-CONTAINING"/>
    <property type="match status" value="1"/>
</dbReference>
<dbReference type="GO" id="GO:0016020">
    <property type="term" value="C:membrane"/>
    <property type="evidence" value="ECO:0007669"/>
    <property type="project" value="TreeGrafter"/>
</dbReference>
<evidence type="ECO:0000313" key="4">
    <source>
        <dbReference type="Proteomes" id="UP001209540"/>
    </source>
</evidence>
<dbReference type="InterPro" id="IPR057981">
    <property type="entry name" value="TPR_LAA1-like_C"/>
</dbReference>
<organism evidence="3 4">
    <name type="scientific">Phascolomyces articulosus</name>
    <dbReference type="NCBI Taxonomy" id="60185"/>
    <lineage>
        <taxon>Eukaryota</taxon>
        <taxon>Fungi</taxon>
        <taxon>Fungi incertae sedis</taxon>
        <taxon>Mucoromycota</taxon>
        <taxon>Mucoromycotina</taxon>
        <taxon>Mucoromycetes</taxon>
        <taxon>Mucorales</taxon>
        <taxon>Lichtheimiaceae</taxon>
        <taxon>Phascolomyces</taxon>
    </lineage>
</organism>
<dbReference type="EMBL" id="JAIXMP010000065">
    <property type="protein sequence ID" value="KAI9243889.1"/>
    <property type="molecule type" value="Genomic_DNA"/>
</dbReference>
<evidence type="ECO:0000256" key="1">
    <source>
        <dbReference type="SAM" id="MobiDB-lite"/>
    </source>
</evidence>
<dbReference type="GO" id="GO:0008104">
    <property type="term" value="P:intracellular protein localization"/>
    <property type="evidence" value="ECO:0007669"/>
    <property type="project" value="TreeGrafter"/>
</dbReference>
<reference evidence="3" key="1">
    <citation type="journal article" date="2022" name="IScience">
        <title>Evolution of zygomycete secretomes and the origins of terrestrial fungal ecologies.</title>
        <authorList>
            <person name="Chang Y."/>
            <person name="Wang Y."/>
            <person name="Mondo S."/>
            <person name="Ahrendt S."/>
            <person name="Andreopoulos W."/>
            <person name="Barry K."/>
            <person name="Beard J."/>
            <person name="Benny G.L."/>
            <person name="Blankenship S."/>
            <person name="Bonito G."/>
            <person name="Cuomo C."/>
            <person name="Desiro A."/>
            <person name="Gervers K.A."/>
            <person name="Hundley H."/>
            <person name="Kuo A."/>
            <person name="LaButti K."/>
            <person name="Lang B.F."/>
            <person name="Lipzen A."/>
            <person name="O'Donnell K."/>
            <person name="Pangilinan J."/>
            <person name="Reynolds N."/>
            <person name="Sandor L."/>
            <person name="Smith M.E."/>
            <person name="Tsang A."/>
            <person name="Grigoriev I.V."/>
            <person name="Stajich J.E."/>
            <person name="Spatafora J.W."/>
        </authorList>
    </citation>
    <scope>NUCLEOTIDE SEQUENCE</scope>
    <source>
        <strain evidence="3">RSA 2281</strain>
    </source>
</reference>
<feature type="compositionally biased region" description="Low complexity" evidence="1">
    <location>
        <begin position="90"/>
        <end position="102"/>
    </location>
</feature>
<proteinExistence type="predicted"/>
<dbReference type="GO" id="GO:0042147">
    <property type="term" value="P:retrograde transport, endosome to Golgi"/>
    <property type="evidence" value="ECO:0007669"/>
    <property type="project" value="TreeGrafter"/>
</dbReference>
<dbReference type="GO" id="GO:0030139">
    <property type="term" value="C:endocytic vesicle"/>
    <property type="evidence" value="ECO:0007669"/>
    <property type="project" value="TreeGrafter"/>
</dbReference>